<dbReference type="Proteomes" id="UP000317663">
    <property type="component" value="Unassembled WGS sequence"/>
</dbReference>
<dbReference type="EMBL" id="RCZD01000002">
    <property type="protein sequence ID" value="TPG63969.1"/>
    <property type="molecule type" value="Genomic_DNA"/>
</dbReference>
<gene>
    <name evidence="2" type="ORF">EAH77_03835</name>
</gene>
<reference evidence="2 3" key="1">
    <citation type="journal article" date="2019" name="Environ. Microbiol.">
        <title>Species interactions and distinct microbial communities in high Arctic permafrost affected cryosols are associated with the CH4 and CO2 gas fluxes.</title>
        <authorList>
            <person name="Altshuler I."/>
            <person name="Hamel J."/>
            <person name="Turney S."/>
            <person name="Magnuson E."/>
            <person name="Levesque R."/>
            <person name="Greer C."/>
            <person name="Whyte L.G."/>
        </authorList>
    </citation>
    <scope>NUCLEOTIDE SEQUENCE [LARGE SCALE GENOMIC DNA]</scope>
    <source>
        <strain evidence="2 3">E4</strain>
    </source>
</reference>
<keyword evidence="3" id="KW-1185">Reference proteome</keyword>
<keyword evidence="1" id="KW-0812">Transmembrane</keyword>
<keyword evidence="1" id="KW-1133">Transmembrane helix</keyword>
<keyword evidence="1" id="KW-0472">Membrane</keyword>
<proteinExistence type="predicted"/>
<dbReference type="OrthoDB" id="8896299at2"/>
<evidence type="ECO:0000313" key="2">
    <source>
        <dbReference type="EMBL" id="TPG63969.1"/>
    </source>
</evidence>
<evidence type="ECO:0000313" key="3">
    <source>
        <dbReference type="Proteomes" id="UP000317663"/>
    </source>
</evidence>
<organism evidence="2 3">
    <name type="scientific">Ewingella americana</name>
    <dbReference type="NCBI Taxonomy" id="41202"/>
    <lineage>
        <taxon>Bacteria</taxon>
        <taxon>Pseudomonadati</taxon>
        <taxon>Pseudomonadota</taxon>
        <taxon>Gammaproteobacteria</taxon>
        <taxon>Enterobacterales</taxon>
        <taxon>Yersiniaceae</taxon>
        <taxon>Ewingella</taxon>
    </lineage>
</organism>
<dbReference type="RefSeq" id="WP_140470492.1">
    <property type="nucleotide sequence ID" value="NZ_RCZD01000002.1"/>
</dbReference>
<comment type="caution">
    <text evidence="2">The sequence shown here is derived from an EMBL/GenBank/DDBJ whole genome shotgun (WGS) entry which is preliminary data.</text>
</comment>
<accession>A0A502GPB0</accession>
<dbReference type="AlphaFoldDB" id="A0A502GPB0"/>
<name>A0A502GPB0_9GAMM</name>
<protein>
    <submittedName>
        <fullName evidence="2">Uncharacterized protein</fullName>
    </submittedName>
</protein>
<evidence type="ECO:0000256" key="1">
    <source>
        <dbReference type="SAM" id="Phobius"/>
    </source>
</evidence>
<sequence>MDDKKFSRMIEIAKIIVSITVPVMIGVSGFFVQQSITKFQSKQLIEKEISAKLADRRLTVYDQIKQPLNQIYCYIEEVGDWENISVSEIKKTRQNINAIMYSNRAIWSPETFRLYSEYIDNIAFQISDAGVNGRINAEINQARLRSSGWNEEARTLLTGYKSANHHEIYQQLNDSLAADLMLTNHLPM</sequence>
<feature type="transmembrane region" description="Helical" evidence="1">
    <location>
        <begin position="12"/>
        <end position="32"/>
    </location>
</feature>